<dbReference type="eggNOG" id="ENOG502SUCS">
    <property type="taxonomic scope" value="Eukaryota"/>
</dbReference>
<reference evidence="3" key="1">
    <citation type="submission" date="2013-01" db="EMBL/GenBank/DDBJ databases">
        <title>Draft Genome Sequence of a Mulberry Tree, Morus notabilis C.K. Schneid.</title>
        <authorList>
            <person name="He N."/>
            <person name="Zhao S."/>
        </authorList>
    </citation>
    <scope>NUCLEOTIDE SEQUENCE</scope>
</reference>
<dbReference type="Proteomes" id="UP000030645">
    <property type="component" value="Unassembled WGS sequence"/>
</dbReference>
<keyword evidence="1" id="KW-1133">Transmembrane helix</keyword>
<evidence type="ECO:0000313" key="3">
    <source>
        <dbReference type="Proteomes" id="UP000030645"/>
    </source>
</evidence>
<dbReference type="AlphaFoldDB" id="W9R8Y7"/>
<keyword evidence="1" id="KW-0812">Transmembrane</keyword>
<dbReference type="PANTHER" id="PTHR34189">
    <property type="entry name" value="TRANSMEMBRANE PROTEIN"/>
    <property type="match status" value="1"/>
</dbReference>
<keyword evidence="1" id="KW-0472">Membrane</keyword>
<protein>
    <submittedName>
        <fullName evidence="2">Uncharacterized protein</fullName>
    </submittedName>
</protein>
<keyword evidence="3" id="KW-1185">Reference proteome</keyword>
<organism evidence="2 3">
    <name type="scientific">Morus notabilis</name>
    <dbReference type="NCBI Taxonomy" id="981085"/>
    <lineage>
        <taxon>Eukaryota</taxon>
        <taxon>Viridiplantae</taxon>
        <taxon>Streptophyta</taxon>
        <taxon>Embryophyta</taxon>
        <taxon>Tracheophyta</taxon>
        <taxon>Spermatophyta</taxon>
        <taxon>Magnoliopsida</taxon>
        <taxon>eudicotyledons</taxon>
        <taxon>Gunneridae</taxon>
        <taxon>Pentapetalae</taxon>
        <taxon>rosids</taxon>
        <taxon>fabids</taxon>
        <taxon>Rosales</taxon>
        <taxon>Moraceae</taxon>
        <taxon>Moreae</taxon>
        <taxon>Morus</taxon>
    </lineage>
</organism>
<dbReference type="STRING" id="981085.W9R8Y7"/>
<name>W9R8Y7_9ROSA</name>
<dbReference type="PANTHER" id="PTHR34189:SF10">
    <property type="entry name" value="TRANSMEMBRANE PROTEIN"/>
    <property type="match status" value="1"/>
</dbReference>
<evidence type="ECO:0000313" key="2">
    <source>
        <dbReference type="EMBL" id="EXB76291.1"/>
    </source>
</evidence>
<accession>W9R8Y7</accession>
<feature type="transmembrane region" description="Helical" evidence="1">
    <location>
        <begin position="60"/>
        <end position="78"/>
    </location>
</feature>
<evidence type="ECO:0000256" key="1">
    <source>
        <dbReference type="SAM" id="Phobius"/>
    </source>
</evidence>
<dbReference type="EMBL" id="KE344715">
    <property type="protein sequence ID" value="EXB76291.1"/>
    <property type="molecule type" value="Genomic_DNA"/>
</dbReference>
<proteinExistence type="predicted"/>
<sequence length="285" mass="31788">MQRSSSTSRASDDFLVNFSPTFFVSSPMNSAASDDLPLYDPNSEATKKEIGMHKLIGENAIHIIPLVLLLCGFILWIFSHPAIPKTSYLELQIKSDSRNPRSPPKSEDESYLNSKAKSYGEDFLFSYVRKWRRSRAPSSDDPEASTRAIIASFKTSPLLPNPNPPGLGLIIVGLVCLDLDEDFEDSDYEKLRLKVKVDGGRGLATLMGRIRVAVAHYAPRASHLFFVNDSIIFSRARREEGVAIVDVFDSYAKAIEQNLNFAKSMITFSPNVSVETKEEIKTYPS</sequence>
<gene>
    <name evidence="2" type="ORF">L484_025649</name>
</gene>